<dbReference type="PANTHER" id="PTHR23523:SF2">
    <property type="entry name" value="2-NITROIMIDAZOLE TRANSPORTER"/>
    <property type="match status" value="1"/>
</dbReference>
<reference evidence="7 8" key="1">
    <citation type="submission" date="2024-06" db="EMBL/GenBank/DDBJ databases">
        <title>Sorghum-associated microbial communities from plants grown in Nebraska, USA.</title>
        <authorList>
            <person name="Schachtman D."/>
        </authorList>
    </citation>
    <scope>NUCLEOTIDE SEQUENCE [LARGE SCALE GENOMIC DNA]</scope>
    <source>
        <strain evidence="7 8">2857</strain>
    </source>
</reference>
<dbReference type="InterPro" id="IPR011701">
    <property type="entry name" value="MFS"/>
</dbReference>
<keyword evidence="8" id="KW-1185">Reference proteome</keyword>
<evidence type="ECO:0000256" key="4">
    <source>
        <dbReference type="ARBA" id="ARBA00023136"/>
    </source>
</evidence>
<dbReference type="SUPFAM" id="SSF103473">
    <property type="entry name" value="MFS general substrate transporter"/>
    <property type="match status" value="1"/>
</dbReference>
<feature type="domain" description="Major facilitator superfamily (MFS) profile" evidence="6">
    <location>
        <begin position="14"/>
        <end position="402"/>
    </location>
</feature>
<evidence type="ECO:0000256" key="3">
    <source>
        <dbReference type="ARBA" id="ARBA00022989"/>
    </source>
</evidence>
<feature type="transmembrane region" description="Helical" evidence="5">
    <location>
        <begin position="289"/>
        <end position="309"/>
    </location>
</feature>
<evidence type="ECO:0000256" key="5">
    <source>
        <dbReference type="SAM" id="Phobius"/>
    </source>
</evidence>
<organism evidence="7 8">
    <name type="scientific">Conyzicola nivalis</name>
    <dbReference type="NCBI Taxonomy" id="1477021"/>
    <lineage>
        <taxon>Bacteria</taxon>
        <taxon>Bacillati</taxon>
        <taxon>Actinomycetota</taxon>
        <taxon>Actinomycetes</taxon>
        <taxon>Micrococcales</taxon>
        <taxon>Microbacteriaceae</taxon>
        <taxon>Conyzicola</taxon>
    </lineage>
</organism>
<keyword evidence="3 5" id="KW-1133">Transmembrane helix</keyword>
<feature type="transmembrane region" description="Helical" evidence="5">
    <location>
        <begin position="102"/>
        <end position="124"/>
    </location>
</feature>
<sequence>MPPTRPLPLWGGRTVALLAVIAVALSLRTAVASISPIIAEIREDIPLTNVGIGLLGMLPPIFFALSGFVGPLVSRRLGLELAIVVSIAVMAAGHLVRAASGSFTILLIGSALVLMGVGICNVLLPPVVKRYFPDRIGLVTATYATIMSISTAVPSLLAVPVSDSLGWRFSLAIWAALAGVALLPWLVLLARQRRASAERAADDLSAVEVPDAALERRLWHSPVAIAIVVTFSVSTINVYALFAWLPQILIDIVGVTPAAAGTLLAVFSIAGLPASIIAPILVSRLRSPAWIIVAGVVSFLVGYIGLLAAPGALTVVWVLLLGLGPILFPVCLVLINTRTRSHTGSVALSGFAQAIGYSVGAFGPLIVGVLHDATGGWTLPLVFLLATTLAAIFGAVVLSKPAFVEDQLAR</sequence>
<protein>
    <submittedName>
        <fullName evidence="7">CP family cyanate transporter-like MFS transporter</fullName>
    </submittedName>
</protein>
<evidence type="ECO:0000256" key="2">
    <source>
        <dbReference type="ARBA" id="ARBA00022692"/>
    </source>
</evidence>
<feature type="transmembrane region" description="Helical" evidence="5">
    <location>
        <begin position="377"/>
        <end position="398"/>
    </location>
</feature>
<evidence type="ECO:0000259" key="6">
    <source>
        <dbReference type="PROSITE" id="PS50850"/>
    </source>
</evidence>
<feature type="transmembrane region" description="Helical" evidence="5">
    <location>
        <begin position="315"/>
        <end position="335"/>
    </location>
</feature>
<feature type="transmembrane region" description="Helical" evidence="5">
    <location>
        <begin position="48"/>
        <end position="70"/>
    </location>
</feature>
<proteinExistence type="predicted"/>
<dbReference type="Pfam" id="PF07690">
    <property type="entry name" value="MFS_1"/>
    <property type="match status" value="1"/>
</dbReference>
<feature type="transmembrane region" description="Helical" evidence="5">
    <location>
        <begin position="347"/>
        <end position="371"/>
    </location>
</feature>
<dbReference type="PROSITE" id="PS50850">
    <property type="entry name" value="MFS"/>
    <property type="match status" value="1"/>
</dbReference>
<evidence type="ECO:0000313" key="8">
    <source>
        <dbReference type="Proteomes" id="UP001549257"/>
    </source>
</evidence>
<feature type="transmembrane region" description="Helical" evidence="5">
    <location>
        <begin position="257"/>
        <end position="282"/>
    </location>
</feature>
<dbReference type="InterPro" id="IPR020846">
    <property type="entry name" value="MFS_dom"/>
</dbReference>
<dbReference type="InterPro" id="IPR052524">
    <property type="entry name" value="MFS_Cyanate_Porter"/>
</dbReference>
<name>A0ABV2QIL1_9MICO</name>
<feature type="transmembrane region" description="Helical" evidence="5">
    <location>
        <begin position="223"/>
        <end position="245"/>
    </location>
</feature>
<dbReference type="EMBL" id="JBEPSJ010000001">
    <property type="protein sequence ID" value="MET4580879.1"/>
    <property type="molecule type" value="Genomic_DNA"/>
</dbReference>
<comment type="subcellular location">
    <subcellularLocation>
        <location evidence="1">Cell membrane</location>
        <topology evidence="1">Multi-pass membrane protein</topology>
    </subcellularLocation>
</comment>
<feature type="transmembrane region" description="Helical" evidence="5">
    <location>
        <begin position="136"/>
        <end position="159"/>
    </location>
</feature>
<dbReference type="InterPro" id="IPR036259">
    <property type="entry name" value="MFS_trans_sf"/>
</dbReference>
<accession>A0ABV2QIL1</accession>
<evidence type="ECO:0000313" key="7">
    <source>
        <dbReference type="EMBL" id="MET4580879.1"/>
    </source>
</evidence>
<gene>
    <name evidence="7" type="ORF">ABIE21_000369</name>
</gene>
<comment type="caution">
    <text evidence="7">The sequence shown here is derived from an EMBL/GenBank/DDBJ whole genome shotgun (WGS) entry which is preliminary data.</text>
</comment>
<keyword evidence="4 5" id="KW-0472">Membrane</keyword>
<evidence type="ECO:0000256" key="1">
    <source>
        <dbReference type="ARBA" id="ARBA00004651"/>
    </source>
</evidence>
<keyword evidence="2 5" id="KW-0812">Transmembrane</keyword>
<dbReference type="PANTHER" id="PTHR23523">
    <property type="match status" value="1"/>
</dbReference>
<dbReference type="Gene3D" id="1.20.1250.20">
    <property type="entry name" value="MFS general substrate transporter like domains"/>
    <property type="match status" value="1"/>
</dbReference>
<dbReference type="Proteomes" id="UP001549257">
    <property type="component" value="Unassembled WGS sequence"/>
</dbReference>
<dbReference type="RefSeq" id="WP_354023087.1">
    <property type="nucleotide sequence ID" value="NZ_JBEPSJ010000001.1"/>
</dbReference>
<feature type="transmembrane region" description="Helical" evidence="5">
    <location>
        <begin position="171"/>
        <end position="190"/>
    </location>
</feature>